<gene>
    <name evidence="2" type="ORF">HSBGL_0924</name>
</gene>
<evidence type="ECO:0000256" key="1">
    <source>
        <dbReference type="SAM" id="Phobius"/>
    </source>
</evidence>
<proteinExistence type="predicted"/>
<protein>
    <submittedName>
        <fullName evidence="2">Uncharacterized protein</fullName>
    </submittedName>
</protein>
<organism evidence="2 3">
    <name type="scientific">Halapricum desulfuricans</name>
    <dbReference type="NCBI Taxonomy" id="2841257"/>
    <lineage>
        <taxon>Archaea</taxon>
        <taxon>Methanobacteriati</taxon>
        <taxon>Methanobacteriota</taxon>
        <taxon>Stenosarchaea group</taxon>
        <taxon>Halobacteria</taxon>
        <taxon>Halobacteriales</taxon>
        <taxon>Haloarculaceae</taxon>
        <taxon>Halapricum</taxon>
    </lineage>
</organism>
<dbReference type="Proteomes" id="UP000663305">
    <property type="component" value="Chromosome"/>
</dbReference>
<sequence>MQTGGYLLQRKQAEVLHWRPAEFTFLLWPILPPYPYGDFVSFADFFANVEFTGLFFVLFGAASTIGIVFLVHFARVPWRDIPRVE</sequence>
<name>A0A897NFZ1_9EURY</name>
<reference evidence="2" key="1">
    <citation type="submission" date="2020-11" db="EMBL/GenBank/DDBJ databases">
        <title>Carbohydrate-dependent, anaerobic sulfur respiration: A novel catabolism in halophilic archaea.</title>
        <authorList>
            <person name="Sorokin D.Y."/>
            <person name="Messina E."/>
            <person name="Smedile F."/>
            <person name="La Cono V."/>
            <person name="Hallsworth J.E."/>
            <person name="Yakimov M.M."/>
        </authorList>
    </citation>
    <scope>NUCLEOTIDE SEQUENCE</scope>
    <source>
        <strain evidence="2">HSR-Bgl</strain>
    </source>
</reference>
<keyword evidence="1" id="KW-1133">Transmembrane helix</keyword>
<dbReference type="AlphaFoldDB" id="A0A897NFZ1"/>
<evidence type="ECO:0000313" key="3">
    <source>
        <dbReference type="Proteomes" id="UP000663305"/>
    </source>
</evidence>
<feature type="transmembrane region" description="Helical" evidence="1">
    <location>
        <begin position="51"/>
        <end position="73"/>
    </location>
</feature>
<accession>A0A897NFZ1</accession>
<keyword evidence="1" id="KW-0812">Transmembrane</keyword>
<evidence type="ECO:0000313" key="2">
    <source>
        <dbReference type="EMBL" id="QSG11354.1"/>
    </source>
</evidence>
<dbReference type="EMBL" id="CP064789">
    <property type="protein sequence ID" value="QSG11354.1"/>
    <property type="molecule type" value="Genomic_DNA"/>
</dbReference>
<keyword evidence="1" id="KW-0472">Membrane</keyword>